<dbReference type="GO" id="GO:0003677">
    <property type="term" value="F:DNA binding"/>
    <property type="evidence" value="ECO:0007669"/>
    <property type="project" value="TreeGrafter"/>
</dbReference>
<dbReference type="SUPFAM" id="SSF54160">
    <property type="entry name" value="Chromo domain-like"/>
    <property type="match status" value="1"/>
</dbReference>
<dbReference type="GO" id="GO:0042393">
    <property type="term" value="F:histone binding"/>
    <property type="evidence" value="ECO:0007669"/>
    <property type="project" value="TreeGrafter"/>
</dbReference>
<dbReference type="GO" id="GO:0000785">
    <property type="term" value="C:chromatin"/>
    <property type="evidence" value="ECO:0007669"/>
    <property type="project" value="TreeGrafter"/>
</dbReference>
<evidence type="ECO:0000313" key="7">
    <source>
        <dbReference type="EMBL" id="KAI9634881.1"/>
    </source>
</evidence>
<dbReference type="GO" id="GO:0005524">
    <property type="term" value="F:ATP binding"/>
    <property type="evidence" value="ECO:0007669"/>
    <property type="project" value="UniProtKB-KW"/>
</dbReference>
<dbReference type="Proteomes" id="UP001164286">
    <property type="component" value="Unassembled WGS sequence"/>
</dbReference>
<feature type="compositionally biased region" description="Low complexity" evidence="5">
    <location>
        <begin position="104"/>
        <end position="122"/>
    </location>
</feature>
<feature type="region of interest" description="Disordered" evidence="5">
    <location>
        <begin position="1053"/>
        <end position="1084"/>
    </location>
</feature>
<dbReference type="InterPro" id="IPR016197">
    <property type="entry name" value="Chromo-like_dom_sf"/>
</dbReference>
<evidence type="ECO:0000256" key="3">
    <source>
        <dbReference type="ARBA" id="ARBA00022840"/>
    </source>
</evidence>
<keyword evidence="3" id="KW-0067">ATP-binding</keyword>
<dbReference type="SUPFAM" id="SSF52540">
    <property type="entry name" value="P-loop containing nucleoside triphosphate hydrolases"/>
    <property type="match status" value="1"/>
</dbReference>
<dbReference type="Gene3D" id="3.40.50.10810">
    <property type="entry name" value="Tandem AAA-ATPase domain"/>
    <property type="match status" value="1"/>
</dbReference>
<evidence type="ECO:0000256" key="5">
    <source>
        <dbReference type="SAM" id="MobiDB-lite"/>
    </source>
</evidence>
<feature type="compositionally biased region" description="Acidic residues" evidence="5">
    <location>
        <begin position="576"/>
        <end position="600"/>
    </location>
</feature>
<dbReference type="SMART" id="SM00487">
    <property type="entry name" value="DEXDc"/>
    <property type="match status" value="1"/>
</dbReference>
<evidence type="ECO:0000256" key="2">
    <source>
        <dbReference type="ARBA" id="ARBA00022741"/>
    </source>
</evidence>
<dbReference type="GO" id="GO:0016887">
    <property type="term" value="F:ATP hydrolysis activity"/>
    <property type="evidence" value="ECO:0007669"/>
    <property type="project" value="TreeGrafter"/>
</dbReference>
<keyword evidence="2" id="KW-0547">Nucleotide-binding</keyword>
<feature type="compositionally biased region" description="Acidic residues" evidence="5">
    <location>
        <begin position="285"/>
        <end position="299"/>
    </location>
</feature>
<dbReference type="Pfam" id="PF00176">
    <property type="entry name" value="SNF2-rel_dom"/>
    <property type="match status" value="1"/>
</dbReference>
<evidence type="ECO:0000259" key="6">
    <source>
        <dbReference type="PROSITE" id="PS51192"/>
    </source>
</evidence>
<dbReference type="PANTHER" id="PTHR45623:SF17">
    <property type="entry name" value="CHROMODOMAIN-HELICASE-DNA-BINDING PROTEIN 3-RELATED"/>
    <property type="match status" value="1"/>
</dbReference>
<protein>
    <submittedName>
        <fullName evidence="7">SNF2 family N-terminal domain-containing protein</fullName>
    </submittedName>
</protein>
<feature type="compositionally biased region" description="Acidic residues" evidence="5">
    <location>
        <begin position="450"/>
        <end position="479"/>
    </location>
</feature>
<keyword evidence="8" id="KW-1185">Reference proteome</keyword>
<dbReference type="GO" id="GO:0005634">
    <property type="term" value="C:nucleus"/>
    <property type="evidence" value="ECO:0007669"/>
    <property type="project" value="UniProtKB-SubCell"/>
</dbReference>
<feature type="domain" description="Helicase ATP-binding" evidence="6">
    <location>
        <begin position="1223"/>
        <end position="1404"/>
    </location>
</feature>
<dbReference type="InterPro" id="IPR027417">
    <property type="entry name" value="P-loop_NTPase"/>
</dbReference>
<feature type="compositionally biased region" description="Polar residues" evidence="5">
    <location>
        <begin position="513"/>
        <end position="526"/>
    </location>
</feature>
<comment type="subcellular location">
    <subcellularLocation>
        <location evidence="1">Nucleus</location>
    </subcellularLocation>
</comment>
<name>A0AA38H743_9TREE</name>
<evidence type="ECO:0000313" key="8">
    <source>
        <dbReference type="Proteomes" id="UP001164286"/>
    </source>
</evidence>
<feature type="region of interest" description="Disordered" evidence="5">
    <location>
        <begin position="235"/>
        <end position="646"/>
    </location>
</feature>
<proteinExistence type="predicted"/>
<dbReference type="InterPro" id="IPR014001">
    <property type="entry name" value="Helicase_ATP-bd"/>
</dbReference>
<feature type="compositionally biased region" description="Acidic residues" evidence="5">
    <location>
        <begin position="361"/>
        <end position="375"/>
    </location>
</feature>
<feature type="compositionally biased region" description="Acidic residues" evidence="5">
    <location>
        <begin position="631"/>
        <end position="644"/>
    </location>
</feature>
<evidence type="ECO:0000256" key="1">
    <source>
        <dbReference type="ARBA" id="ARBA00004123"/>
    </source>
</evidence>
<dbReference type="Gene3D" id="3.40.50.300">
    <property type="entry name" value="P-loop containing nucleotide triphosphate hydrolases"/>
    <property type="match status" value="1"/>
</dbReference>
<feature type="compositionally biased region" description="Basic residues" evidence="5">
    <location>
        <begin position="1056"/>
        <end position="1068"/>
    </location>
</feature>
<feature type="compositionally biased region" description="Basic residues" evidence="5">
    <location>
        <begin position="1"/>
        <end position="11"/>
    </location>
</feature>
<organism evidence="7 8">
    <name type="scientific">Dioszegia hungarica</name>
    <dbReference type="NCBI Taxonomy" id="4972"/>
    <lineage>
        <taxon>Eukaryota</taxon>
        <taxon>Fungi</taxon>
        <taxon>Dikarya</taxon>
        <taxon>Basidiomycota</taxon>
        <taxon>Agaricomycotina</taxon>
        <taxon>Tremellomycetes</taxon>
        <taxon>Tremellales</taxon>
        <taxon>Bulleribasidiaceae</taxon>
        <taxon>Dioszegia</taxon>
    </lineage>
</organism>
<feature type="compositionally biased region" description="Low complexity" evidence="5">
    <location>
        <begin position="527"/>
        <end position="542"/>
    </location>
</feature>
<feature type="region of interest" description="Disordered" evidence="5">
    <location>
        <begin position="1"/>
        <end position="186"/>
    </location>
</feature>
<dbReference type="GeneID" id="77726669"/>
<dbReference type="GO" id="GO:0003682">
    <property type="term" value="F:chromatin binding"/>
    <property type="evidence" value="ECO:0007669"/>
    <property type="project" value="TreeGrafter"/>
</dbReference>
<feature type="compositionally biased region" description="Basic and acidic residues" evidence="5">
    <location>
        <begin position="89"/>
        <end position="98"/>
    </location>
</feature>
<evidence type="ECO:0000256" key="4">
    <source>
        <dbReference type="ARBA" id="ARBA00023242"/>
    </source>
</evidence>
<dbReference type="EMBL" id="JAKWFO010000006">
    <property type="protein sequence ID" value="KAI9634881.1"/>
    <property type="molecule type" value="Genomic_DNA"/>
</dbReference>
<dbReference type="InterPro" id="IPR000330">
    <property type="entry name" value="SNF2_N"/>
</dbReference>
<feature type="compositionally biased region" description="Low complexity" evidence="5">
    <location>
        <begin position="560"/>
        <end position="572"/>
    </location>
</feature>
<accession>A0AA38H743</accession>
<comment type="caution">
    <text evidence="7">The sequence shown here is derived from an EMBL/GenBank/DDBJ whole genome shotgun (WGS) entry which is preliminary data.</text>
</comment>
<feature type="compositionally biased region" description="Low complexity" evidence="5">
    <location>
        <begin position="149"/>
        <end position="160"/>
    </location>
</feature>
<dbReference type="InterPro" id="IPR038718">
    <property type="entry name" value="SNF2-like_sf"/>
</dbReference>
<dbReference type="PANTHER" id="PTHR45623">
    <property type="entry name" value="CHROMODOMAIN-HELICASE-DNA-BINDING PROTEIN 3-RELATED-RELATED"/>
    <property type="match status" value="1"/>
</dbReference>
<sequence>MAPHHKGHARPGHGDDGSSDEDDGIQFVEARLANGGFSRAKREPGVVDTFDDLFGDGDDGDFEPKSKGGGIWKGKGKAKVKARPSLKARGSEVRDKAKIKPVSKAESSSSAAAASATAASVSYPTPTMKPKSRLKVATKLPASSPAPPSSSSNLLRVNNNIPLFEPGPSDSEVDQGMEEGESEMDDFAQEVASEEEEEVVEVRPKAKKRGQGMLCVEMPWFPWEVLDQYKLWEPRGPEGAREEDEEEMEADEPSAELVEPASDERSEVAAVEAGEEAADVRMDQEVADEPDQEVPEDEVSTAPGSGSGSPEVREAQFLSALAREFESKQAKAATASSVGVDEGPPYEADARKSDLPQASSDNDEMDLGDLNEDDIDAHMPPFQNDLVEPELIPLASSPPRILSPSTSQAATSPLKPTHRHDPDDSTSSIDPIAQDWQSAAAPSEAHYPADAEEVASEYDEDMIEEDEAADDEDESEYEKEDGVPLQTRQNARTTEERREASKISLKLRLRGNEPTSGNLTVSTRNTSRSSLNPSEVSESSISTRMTRSAVPQKRKHGQVSNGDSEPGSSSSPAVDNEGEDELDELDQIDADEIGSDDFQIEPEGRQPKKGGKGRASQNARGGGRRQRKETTEEEESEEEEEEEDILGRHKEFCEKCKLGPADELLAAALKKNKKGGRRKKRHEDEVSEDEAAEMLEGWLECESCVTSWHWVGWPLRVLRGSEADVKGCLGALQQADALQYLAAIEGPPVEGTKKRKTVRIDESVMFKCRKCLKMPNCMICQQADLPREEVVGADGDIVMGNGENPSTPTPAGPSVVGPDLQNGVEAPVEQHLKFRCTRCTQSAHYEHLPSPFITGPGIEPTLPQIAEYYQHPEARHLEVWTCHQCRDWVWKVDMVLAWRPLPADVKEADLGGQSLWTADLPREYLVKFVDRGFRHVTWVPHAWIKSMSPQRLKNFLEKGPVLNVVTDDTLAAKGDEMATPTIANVMSQSQQEEEILGTPVKRRGHHHSGSLDVGYKKKEVWRGEGPPPDQNAESGLPVAWSTIDRVLDIYLLPPPPRKKKGRGKKAKTSRIESDSEADMPTFQGMDGVEPIMEEKVSIDEWERLAGRQLEPDDTDMIAGMVTWLFAKWDDLQYDQCPLRDMADPLATWDTPPPLTSELYPAYKRALRRYLGARNISIPILTETQCKKRDLVRLQDVDPPKSQPDCVVGGNLFPFQLEGLQWLLTKYYKRDSAILADDMGLGKTVQIASLLGYLGSEEIFPCLVVVPNSTITNWVREFEKWVPHMRVVPYYGEASSRKVIRDYELYHKGRVGRPEGLKAAAHPCRHIVLTTYDMIVSSKEFNIFKAIPRWEVLCVDEGQRLKSDSSLIFSNLKKLNSVHRLLLTGTPLNNNIRELFNLLNFLDPNNFKDRNDLEKKFEQDKLNEDLVRELHALAQPYILRRIKDDVLRLPPKVEIIVPISLTKMQVEVYKLILETNAERIQSAMAERKKRALREGRLQPKITGGEVVVTEAAKEVVEAVGKEDGGMTEAVVPENGAGESVIVAATAAEAMGQEMVQPLASGADGVQAG</sequence>
<feature type="compositionally biased region" description="Acidic residues" evidence="5">
    <location>
        <begin position="171"/>
        <end position="186"/>
    </location>
</feature>
<keyword evidence="4" id="KW-0539">Nucleus</keyword>
<dbReference type="RefSeq" id="XP_052944658.1">
    <property type="nucleotide sequence ID" value="XM_053087464.1"/>
</dbReference>
<feature type="compositionally biased region" description="Acidic residues" evidence="5">
    <location>
        <begin position="241"/>
        <end position="254"/>
    </location>
</feature>
<feature type="compositionally biased region" description="Acidic residues" evidence="5">
    <location>
        <begin position="49"/>
        <end position="61"/>
    </location>
</feature>
<dbReference type="PROSITE" id="PS51192">
    <property type="entry name" value="HELICASE_ATP_BIND_1"/>
    <property type="match status" value="1"/>
</dbReference>
<dbReference type="GO" id="GO:0140658">
    <property type="term" value="F:ATP-dependent chromatin remodeler activity"/>
    <property type="evidence" value="ECO:0007669"/>
    <property type="project" value="TreeGrafter"/>
</dbReference>
<feature type="compositionally biased region" description="Basic residues" evidence="5">
    <location>
        <begin position="74"/>
        <end position="86"/>
    </location>
</feature>
<reference evidence="7" key="1">
    <citation type="journal article" date="2022" name="G3 (Bethesda)">
        <title>High quality genome of the basidiomycete yeast Dioszegia hungarica PDD-24b-2 isolated from cloud water.</title>
        <authorList>
            <person name="Jarrige D."/>
            <person name="Haridas S."/>
            <person name="Bleykasten-Grosshans C."/>
            <person name="Joly M."/>
            <person name="Nadalig T."/>
            <person name="Sancelme M."/>
            <person name="Vuilleumier S."/>
            <person name="Grigoriev I.V."/>
            <person name="Amato P."/>
            <person name="Bringel F."/>
        </authorList>
    </citation>
    <scope>NUCLEOTIDE SEQUENCE</scope>
    <source>
        <strain evidence="7">PDD-24b-2</strain>
    </source>
</reference>
<gene>
    <name evidence="7" type="ORF">MKK02DRAFT_28010</name>
</gene>